<evidence type="ECO:0000256" key="1">
    <source>
        <dbReference type="SAM" id="Coils"/>
    </source>
</evidence>
<evidence type="ECO:0000313" key="3">
    <source>
        <dbReference type="Proteomes" id="UP000695022"/>
    </source>
</evidence>
<feature type="coiled-coil region" evidence="1">
    <location>
        <begin position="463"/>
        <end position="500"/>
    </location>
</feature>
<dbReference type="Proteomes" id="UP000695022">
    <property type="component" value="Unplaced"/>
</dbReference>
<accession>A0ABM1E676</accession>
<dbReference type="PANTHER" id="PTHR18863:SF6">
    <property type="entry name" value="COILED-COIL DOMAIN-CONTAINING PROTEIN 170"/>
    <property type="match status" value="1"/>
</dbReference>
<dbReference type="GeneID" id="106809214"/>
<keyword evidence="3" id="KW-1185">Reference proteome</keyword>
<evidence type="ECO:0000313" key="4">
    <source>
        <dbReference type="RefSeq" id="XP_014667697.1"/>
    </source>
</evidence>
<feature type="compositionally biased region" description="Polar residues" evidence="2">
    <location>
        <begin position="37"/>
        <end position="49"/>
    </location>
</feature>
<dbReference type="PANTHER" id="PTHR18863">
    <property type="entry name" value="TSEC-2-RELATED"/>
    <property type="match status" value="1"/>
</dbReference>
<gene>
    <name evidence="4" type="primary">LOC106809214</name>
</gene>
<feature type="coiled-coil region" evidence="1">
    <location>
        <begin position="138"/>
        <end position="256"/>
    </location>
</feature>
<proteinExistence type="predicted"/>
<name>A0ABM1E676_PRICU</name>
<feature type="region of interest" description="Disordered" evidence="2">
    <location>
        <begin position="1"/>
        <end position="74"/>
    </location>
</feature>
<feature type="coiled-coil region" evidence="1">
    <location>
        <begin position="567"/>
        <end position="632"/>
    </location>
</feature>
<reference evidence="4" key="1">
    <citation type="submission" date="2025-08" db="UniProtKB">
        <authorList>
            <consortium name="RefSeq"/>
        </authorList>
    </citation>
    <scope>IDENTIFICATION</scope>
</reference>
<organism evidence="3 4">
    <name type="scientific">Priapulus caudatus</name>
    <name type="common">Priapulid worm</name>
    <dbReference type="NCBI Taxonomy" id="37621"/>
    <lineage>
        <taxon>Eukaryota</taxon>
        <taxon>Metazoa</taxon>
        <taxon>Ecdysozoa</taxon>
        <taxon>Scalidophora</taxon>
        <taxon>Priapulida</taxon>
        <taxon>Priapulimorpha</taxon>
        <taxon>Priapulimorphida</taxon>
        <taxon>Priapulidae</taxon>
        <taxon>Priapulus</taxon>
    </lineage>
</organism>
<protein>
    <submittedName>
        <fullName evidence="4">Coiled-coil domain-containing protein 170-like</fullName>
    </submittedName>
</protein>
<feature type="compositionally biased region" description="Basic and acidic residues" evidence="2">
    <location>
        <begin position="24"/>
        <end position="34"/>
    </location>
</feature>
<feature type="region of interest" description="Disordered" evidence="2">
    <location>
        <begin position="322"/>
        <end position="359"/>
    </location>
</feature>
<sequence length="691" mass="78077">MSYFDRNRSLENLPSLSRSGPVPREGRNLDHLHIDPGSSNHGPFNSTAPASVYTHGRHAPTGAPVSPKDQKKGSSYFDLHDQLQMYKEEIDKRDNLISQITSFSPGNSYIKDPAISGYYNPSVDVLSRSETGTLQMKCDKLQSELIEAESRLLETEAAVKRHLAELESVRHTQTSQHALIQSLQQRLEDSEQQIKSFRNIQGRGEVAILSMQQENKEKQESISKLESHLRNSIKERDELEQRNQQAEARYLNLASHVTSVIGHDGFEAFSPGSHEEITSKLSELLKENASLHGKIVMMTEALDAAEKESKANRDTITHLTTSISHDHKQASENSSLMETYRQDKRRGSSPSRPVGEGKGILANTRVCHPACRNRGREHGILSKKDSILPEIQSQLLQAEQHSRAVEIELRTFREQLSAILSDGHHRTPAEEQAIKERLKELSSSSRDASLKVYALEEKSKSLKEQLETQCELHQQAAQRSKRTEGEAEELKGLLQRAEGELMANDVIRNSEKSEKGRYRAFLKKLADVIGMDQFIGELDIDGNALLTRADQLVKAEGDTVSNKSTQLYSLQRKLKGLKQQLESKDLQLEMLRKKVSKLEESSTSRVTLDRDRDDIEARNRRLQKEVEKMRKQTIDQRGQMLGMKAEMAESNNWKTKSEIEQTDMEGNHRAAQAENAVHSFSNEVRNVKASL</sequence>
<dbReference type="RefSeq" id="XP_014667697.1">
    <property type="nucleotide sequence ID" value="XM_014812211.1"/>
</dbReference>
<dbReference type="InterPro" id="IPR039139">
    <property type="entry name" value="CCDC170-like"/>
</dbReference>
<evidence type="ECO:0000256" key="2">
    <source>
        <dbReference type="SAM" id="MobiDB-lite"/>
    </source>
</evidence>
<keyword evidence="1" id="KW-0175">Coiled coil</keyword>